<dbReference type="GO" id="GO:0016853">
    <property type="term" value="F:isomerase activity"/>
    <property type="evidence" value="ECO:0007669"/>
    <property type="project" value="UniProtKB-KW"/>
</dbReference>
<sequence length="260" mass="29228">MATYPAFIVDAFAETPFKGNQAAVCLIDQLSDEQYPKIAAEFNFSETAYPMPLDVPRDFKKASRFSLRWFTPTIEVTLCGHATLATAHVLFNEIGNTNDEIYFETLSGELIVQKSKTQDGAVSMNFPQFTEMYDIELSNQQSFGAKFPAIENPRHFVELANEIGPCKKLTYSPTLQELIMVLDSKMTKKDFIEINPSIDKLLKIQPLDGNRSAIILTLSPENPTKQGFVDSHGKPYDYASRYFTPWAGIDEDPATGKSWL</sequence>
<dbReference type="AlphaFoldDB" id="A0A914E1U5"/>
<dbReference type="PIRSF" id="PIRSF016184">
    <property type="entry name" value="PhzC_PhzF"/>
    <property type="match status" value="1"/>
</dbReference>
<comment type="similarity">
    <text evidence="1">Belongs to the PhzF family.</text>
</comment>
<dbReference type="Gene3D" id="3.10.310.10">
    <property type="entry name" value="Diaminopimelate Epimerase, Chain A, domain 1"/>
    <property type="match status" value="2"/>
</dbReference>
<dbReference type="WBParaSite" id="ACRNAN_scaffold5023.g20434.t1">
    <property type="protein sequence ID" value="ACRNAN_scaffold5023.g20434.t1"/>
    <property type="gene ID" value="ACRNAN_scaffold5023.g20434"/>
</dbReference>
<reference evidence="5" key="1">
    <citation type="submission" date="2022-11" db="UniProtKB">
        <authorList>
            <consortium name="WormBaseParasite"/>
        </authorList>
    </citation>
    <scope>IDENTIFICATION</scope>
</reference>
<organism evidence="4 5">
    <name type="scientific">Acrobeloides nanus</name>
    <dbReference type="NCBI Taxonomy" id="290746"/>
    <lineage>
        <taxon>Eukaryota</taxon>
        <taxon>Metazoa</taxon>
        <taxon>Ecdysozoa</taxon>
        <taxon>Nematoda</taxon>
        <taxon>Chromadorea</taxon>
        <taxon>Rhabditida</taxon>
        <taxon>Tylenchina</taxon>
        <taxon>Cephalobomorpha</taxon>
        <taxon>Cephaloboidea</taxon>
        <taxon>Cephalobidae</taxon>
        <taxon>Acrobeloides</taxon>
    </lineage>
</organism>
<evidence type="ECO:0000313" key="5">
    <source>
        <dbReference type="WBParaSite" id="ACRNAN_scaffold5023.g20434.t1"/>
    </source>
</evidence>
<accession>A0A914E1U5</accession>
<feature type="active site" evidence="3">
    <location>
        <position position="46"/>
    </location>
</feature>
<protein>
    <submittedName>
        <fullName evidence="5">Uncharacterized protein</fullName>
    </submittedName>
</protein>
<evidence type="ECO:0000256" key="2">
    <source>
        <dbReference type="ARBA" id="ARBA00023235"/>
    </source>
</evidence>
<name>A0A914E1U5_9BILA</name>
<proteinExistence type="inferred from homology"/>
<dbReference type="InterPro" id="IPR003719">
    <property type="entry name" value="Phenazine_PhzF-like"/>
</dbReference>
<keyword evidence="2" id="KW-0413">Isomerase</keyword>
<dbReference type="PANTHER" id="PTHR13774:SF17">
    <property type="entry name" value="PHENAZINE BIOSYNTHESIS-LIKE DOMAIN-CONTAINING PROTEIN"/>
    <property type="match status" value="1"/>
</dbReference>
<dbReference type="Proteomes" id="UP000887540">
    <property type="component" value="Unplaced"/>
</dbReference>
<dbReference type="PANTHER" id="PTHR13774">
    <property type="entry name" value="PHENAZINE BIOSYNTHESIS PROTEIN"/>
    <property type="match status" value="1"/>
</dbReference>
<evidence type="ECO:0000256" key="3">
    <source>
        <dbReference type="PIRSR" id="PIRSR016184-1"/>
    </source>
</evidence>
<dbReference type="GO" id="GO:0005737">
    <property type="term" value="C:cytoplasm"/>
    <property type="evidence" value="ECO:0007669"/>
    <property type="project" value="TreeGrafter"/>
</dbReference>
<keyword evidence="4" id="KW-1185">Reference proteome</keyword>
<dbReference type="NCBIfam" id="TIGR00654">
    <property type="entry name" value="PhzF_family"/>
    <property type="match status" value="1"/>
</dbReference>
<dbReference type="Pfam" id="PF02567">
    <property type="entry name" value="PhzC-PhzF"/>
    <property type="match status" value="1"/>
</dbReference>
<dbReference type="SUPFAM" id="SSF54506">
    <property type="entry name" value="Diaminopimelate epimerase-like"/>
    <property type="match status" value="1"/>
</dbReference>
<evidence type="ECO:0000313" key="4">
    <source>
        <dbReference type="Proteomes" id="UP000887540"/>
    </source>
</evidence>
<evidence type="ECO:0000256" key="1">
    <source>
        <dbReference type="ARBA" id="ARBA00008270"/>
    </source>
</evidence>